<dbReference type="AlphaFoldDB" id="A0A1L3F1J2"/>
<accession>A0A1L3F1J2</accession>
<dbReference type="EMBL" id="CP017637">
    <property type="protein sequence ID" value="APG07178.1"/>
    <property type="molecule type" value="Genomic_DNA"/>
</dbReference>
<dbReference type="OrthoDB" id="6006919at2"/>
<protein>
    <submittedName>
        <fullName evidence="1">Uncharacterized protein</fullName>
    </submittedName>
</protein>
<evidence type="ECO:0000313" key="1">
    <source>
        <dbReference type="EMBL" id="APG07178.1"/>
    </source>
</evidence>
<organism evidence="1 2">
    <name type="scientific">Bradyrhizobium japonicum</name>
    <dbReference type="NCBI Taxonomy" id="375"/>
    <lineage>
        <taxon>Bacteria</taxon>
        <taxon>Pseudomonadati</taxon>
        <taxon>Pseudomonadota</taxon>
        <taxon>Alphaproteobacteria</taxon>
        <taxon>Hyphomicrobiales</taxon>
        <taxon>Nitrobacteraceae</taxon>
        <taxon>Bradyrhizobium</taxon>
    </lineage>
</organism>
<proteinExistence type="predicted"/>
<dbReference type="RefSeq" id="WP_071908682.1">
    <property type="nucleotide sequence ID" value="NZ_CP017637.1"/>
</dbReference>
<evidence type="ECO:0000313" key="2">
    <source>
        <dbReference type="Proteomes" id="UP000181962"/>
    </source>
</evidence>
<name>A0A1L3F1J2_BRAJP</name>
<reference evidence="1 2" key="1">
    <citation type="submission" date="2016-11" db="EMBL/GenBank/DDBJ databases">
        <title>Complete Genome Sequence of Bradyrhizobium sp. strain J5, an isolated from soybean nodule in Hokkaido.</title>
        <authorList>
            <person name="Kanehara K."/>
        </authorList>
    </citation>
    <scope>NUCLEOTIDE SEQUENCE [LARGE SCALE GENOMIC DNA]</scope>
    <source>
        <strain evidence="1 2">J5</strain>
    </source>
</reference>
<gene>
    <name evidence="1" type="ORF">BKD09_02445</name>
</gene>
<dbReference type="Proteomes" id="UP000181962">
    <property type="component" value="Chromosome"/>
</dbReference>
<sequence length="169" mass="19282">MNREQAKKIHKHLLDAAAAFRRAEAAIVDVGDDGRKLFAEPLITAVFHLQFKLLRLIYKRYPDLEPPGPPPTIDSTLRWENVFLPSSVLETDLDRIIFSVMKPRWQKVAMVLYCAVEKVEKEEALAAPVDFEVFAARIQALVEADLLEAQGNLQMWGRSEVRLKDRSVN</sequence>